<dbReference type="EMBL" id="JACIBX010000010">
    <property type="protein sequence ID" value="MBB3713066.1"/>
    <property type="molecule type" value="Genomic_DNA"/>
</dbReference>
<protein>
    <submittedName>
        <fullName evidence="5">Phosphoglycerate dehydrogenase-like enzyme</fullName>
    </submittedName>
</protein>
<comment type="similarity">
    <text evidence="1">Belongs to the D-isomer specific 2-hydroxyacid dehydrogenase family.</text>
</comment>
<dbReference type="SUPFAM" id="SSF51735">
    <property type="entry name" value="NAD(P)-binding Rossmann-fold domains"/>
    <property type="match status" value="1"/>
</dbReference>
<comment type="caution">
    <text evidence="5">The sequence shown here is derived from an EMBL/GenBank/DDBJ whole genome shotgun (WGS) entry which is preliminary data.</text>
</comment>
<evidence type="ECO:0000259" key="4">
    <source>
        <dbReference type="Pfam" id="PF02826"/>
    </source>
</evidence>
<dbReference type="Gene3D" id="3.40.50.720">
    <property type="entry name" value="NAD(P)-binding Rossmann-like Domain"/>
    <property type="match status" value="2"/>
</dbReference>
<evidence type="ECO:0000313" key="5">
    <source>
        <dbReference type="EMBL" id="MBB3713066.1"/>
    </source>
</evidence>
<evidence type="ECO:0000313" key="6">
    <source>
        <dbReference type="Proteomes" id="UP000576152"/>
    </source>
</evidence>
<gene>
    <name evidence="5" type="ORF">FHS00_002667</name>
</gene>
<dbReference type="InterPro" id="IPR050418">
    <property type="entry name" value="D-iso_2-hydroxyacid_DH_PdxB"/>
</dbReference>
<dbReference type="Proteomes" id="UP000576152">
    <property type="component" value="Unassembled WGS sequence"/>
</dbReference>
<dbReference type="PROSITE" id="PS00671">
    <property type="entry name" value="D_2_HYDROXYACID_DH_3"/>
    <property type="match status" value="1"/>
</dbReference>
<dbReference type="InterPro" id="IPR029753">
    <property type="entry name" value="D-isomer_DH_CS"/>
</dbReference>
<evidence type="ECO:0000256" key="2">
    <source>
        <dbReference type="ARBA" id="ARBA00023002"/>
    </source>
</evidence>
<reference evidence="5 6" key="1">
    <citation type="submission" date="2020-08" db="EMBL/GenBank/DDBJ databases">
        <title>Genomic Encyclopedia of Type Strains, Phase III (KMG-III): the genomes of soil and plant-associated and newly described type strains.</title>
        <authorList>
            <person name="Whitman W."/>
        </authorList>
    </citation>
    <scope>NUCLEOTIDE SEQUENCE [LARGE SCALE GENOMIC DNA]</scope>
    <source>
        <strain evidence="5 6">CECT 8572</strain>
    </source>
</reference>
<keyword evidence="6" id="KW-1185">Reference proteome</keyword>
<evidence type="ECO:0000256" key="1">
    <source>
        <dbReference type="ARBA" id="ARBA00005854"/>
    </source>
</evidence>
<dbReference type="InterPro" id="IPR036291">
    <property type="entry name" value="NAD(P)-bd_dom_sf"/>
</dbReference>
<name>A0ABR6HRI6_9RHOB</name>
<keyword evidence="2" id="KW-0560">Oxidoreductase</keyword>
<organism evidence="5 6">
    <name type="scientific">Limimaricola variabilis</name>
    <dbReference type="NCBI Taxonomy" id="1492771"/>
    <lineage>
        <taxon>Bacteria</taxon>
        <taxon>Pseudomonadati</taxon>
        <taxon>Pseudomonadota</taxon>
        <taxon>Alphaproteobacteria</taxon>
        <taxon>Rhodobacterales</taxon>
        <taxon>Paracoccaceae</taxon>
        <taxon>Limimaricola</taxon>
    </lineage>
</organism>
<sequence>MPKGSFVINTARGGLIDEVALLEAVRSGQLAGAGLDSFATEPPGAAHPFWAEPRITVTPHIGGVTREAGARVGVEAVRGIIDILEGRPVPPARIVNRRLLEASRAPLAKMED</sequence>
<evidence type="ECO:0000256" key="3">
    <source>
        <dbReference type="ARBA" id="ARBA00023027"/>
    </source>
</evidence>
<feature type="domain" description="D-isomer specific 2-hydroxyacid dehydrogenase NAD-binding" evidence="4">
    <location>
        <begin position="1"/>
        <end position="62"/>
    </location>
</feature>
<keyword evidence="3" id="KW-0520">NAD</keyword>
<dbReference type="Pfam" id="PF02826">
    <property type="entry name" value="2-Hacid_dh_C"/>
    <property type="match status" value="1"/>
</dbReference>
<dbReference type="PANTHER" id="PTHR43761:SF1">
    <property type="entry name" value="D-ISOMER SPECIFIC 2-HYDROXYACID DEHYDROGENASE CATALYTIC DOMAIN-CONTAINING PROTEIN-RELATED"/>
    <property type="match status" value="1"/>
</dbReference>
<dbReference type="InterPro" id="IPR006140">
    <property type="entry name" value="D-isomer_DH_NAD-bd"/>
</dbReference>
<proteinExistence type="inferred from homology"/>
<accession>A0ABR6HRI6</accession>
<dbReference type="PANTHER" id="PTHR43761">
    <property type="entry name" value="D-ISOMER SPECIFIC 2-HYDROXYACID DEHYDROGENASE FAMILY PROTEIN (AFU_ORTHOLOGUE AFUA_1G13630)"/>
    <property type="match status" value="1"/>
</dbReference>